<dbReference type="Gene3D" id="3.40.190.170">
    <property type="entry name" value="Bacterial extracellular solute-binding protein, family 7"/>
    <property type="match status" value="1"/>
</dbReference>
<dbReference type="PANTHER" id="PTHR33376">
    <property type="match status" value="1"/>
</dbReference>
<dbReference type="PANTHER" id="PTHR33376:SF7">
    <property type="entry name" value="C4-DICARBOXYLATE-BINDING PROTEIN DCTB"/>
    <property type="match status" value="1"/>
</dbReference>
<feature type="chain" id="PRO_5012650167" evidence="4">
    <location>
        <begin position="33"/>
        <end position="344"/>
    </location>
</feature>
<dbReference type="Proteomes" id="UP000216947">
    <property type="component" value="Unassembled WGS sequence"/>
</dbReference>
<evidence type="ECO:0000256" key="4">
    <source>
        <dbReference type="SAM" id="SignalP"/>
    </source>
</evidence>
<evidence type="ECO:0000256" key="3">
    <source>
        <dbReference type="ARBA" id="ARBA00022729"/>
    </source>
</evidence>
<dbReference type="InterPro" id="IPR004682">
    <property type="entry name" value="TRAP_DctP"/>
</dbReference>
<evidence type="ECO:0000313" key="6">
    <source>
        <dbReference type="Proteomes" id="UP000216947"/>
    </source>
</evidence>
<dbReference type="GO" id="GO:0030288">
    <property type="term" value="C:outer membrane-bounded periplasmic space"/>
    <property type="evidence" value="ECO:0007669"/>
    <property type="project" value="InterPro"/>
</dbReference>
<dbReference type="InterPro" id="IPR018389">
    <property type="entry name" value="DctP_fam"/>
</dbReference>
<dbReference type="NCBIfam" id="TIGR00787">
    <property type="entry name" value="dctP"/>
    <property type="match status" value="1"/>
</dbReference>
<dbReference type="CDD" id="cd13679">
    <property type="entry name" value="PBP2_TRAP_YiaO_like"/>
    <property type="match status" value="1"/>
</dbReference>
<dbReference type="EMBL" id="NEVK01000006">
    <property type="protein sequence ID" value="OZI17905.1"/>
    <property type="molecule type" value="Genomic_DNA"/>
</dbReference>
<proteinExistence type="inferred from homology"/>
<gene>
    <name evidence="5" type="ORF">CAL19_12535</name>
</gene>
<evidence type="ECO:0000256" key="1">
    <source>
        <dbReference type="ARBA" id="ARBA00009023"/>
    </source>
</evidence>
<comment type="caution">
    <text evidence="5">The sequence shown here is derived from an EMBL/GenBank/DDBJ whole genome shotgun (WGS) entry which is preliminary data.</text>
</comment>
<comment type="similarity">
    <text evidence="1">Belongs to the bacterial solute-binding protein 7 family.</text>
</comment>
<dbReference type="AlphaFoldDB" id="A0A261QYQ7"/>
<dbReference type="RefSeq" id="WP_094796927.1">
    <property type="nucleotide sequence ID" value="NZ_NEVK01000006.1"/>
</dbReference>
<reference evidence="6" key="1">
    <citation type="submission" date="2017-05" db="EMBL/GenBank/DDBJ databases">
        <title>Complete and WGS of Bordetella genogroups.</title>
        <authorList>
            <person name="Spilker T."/>
            <person name="Lipuma J."/>
        </authorList>
    </citation>
    <scope>NUCLEOTIDE SEQUENCE [LARGE SCALE GENOMIC DNA]</scope>
    <source>
        <strain evidence="6">AU18089</strain>
    </source>
</reference>
<dbReference type="PIRSF" id="PIRSF006470">
    <property type="entry name" value="DctB"/>
    <property type="match status" value="1"/>
</dbReference>
<feature type="signal peptide" evidence="4">
    <location>
        <begin position="1"/>
        <end position="32"/>
    </location>
</feature>
<organism evidence="5 6">
    <name type="scientific">Bordetella genomosp. 7</name>
    <dbReference type="NCBI Taxonomy" id="1416805"/>
    <lineage>
        <taxon>Bacteria</taxon>
        <taxon>Pseudomonadati</taxon>
        <taxon>Pseudomonadota</taxon>
        <taxon>Betaproteobacteria</taxon>
        <taxon>Burkholderiales</taxon>
        <taxon>Alcaligenaceae</taxon>
        <taxon>Bordetella</taxon>
    </lineage>
</organism>
<keyword evidence="3 4" id="KW-0732">Signal</keyword>
<evidence type="ECO:0000256" key="2">
    <source>
        <dbReference type="ARBA" id="ARBA00022448"/>
    </source>
</evidence>
<keyword evidence="2" id="KW-0813">Transport</keyword>
<sequence length="344" mass="37870">MRFQGLKKFQYGLLPGVLAATIVAGLTAPAGAAEIQERRVKFAHPVSKTNPVGMATDKFIELVDQKSNGKIKVTGYPDAQLGNELQAMSSAQGGIIELTVVSTAGAANNVKELGIFDLPFMFQSVEEADAVVDGPVGKSLLKKFSDKNLVGLCYWDFGFRQVSNSKHPIAKLEDFHGLKLRVLQNRIYIDTFKALGANPLPLPYPETYPALESKAIDGQESSFLVTKSSGYQEIQKYMTETNHVFLPAVVMASKRFWDRLSKDEQSLIQQACDESVVYFRQVSREQEQKVVTDLNAAGMAINKVDPAEKSRMVQATAAVTEKYRAELGNDLVDSAIESIKQVRQ</sequence>
<keyword evidence="6" id="KW-1185">Reference proteome</keyword>
<accession>A0A261QYQ7</accession>
<dbReference type="NCBIfam" id="NF037995">
    <property type="entry name" value="TRAP_S1"/>
    <property type="match status" value="1"/>
</dbReference>
<name>A0A261QYQ7_9BORD</name>
<dbReference type="Pfam" id="PF03480">
    <property type="entry name" value="DctP"/>
    <property type="match status" value="1"/>
</dbReference>
<protein>
    <submittedName>
        <fullName evidence="5">ABC transporter substrate-binding protein</fullName>
    </submittedName>
</protein>
<evidence type="ECO:0000313" key="5">
    <source>
        <dbReference type="EMBL" id="OZI17905.1"/>
    </source>
</evidence>
<dbReference type="GO" id="GO:0055085">
    <property type="term" value="P:transmembrane transport"/>
    <property type="evidence" value="ECO:0007669"/>
    <property type="project" value="InterPro"/>
</dbReference>
<dbReference type="InterPro" id="IPR038404">
    <property type="entry name" value="TRAP_DctP_sf"/>
</dbReference>